<keyword evidence="3" id="KW-0540">Nuclease</keyword>
<evidence type="ECO:0000313" key="8">
    <source>
        <dbReference type="EMBL" id="EGK62497.1"/>
    </source>
</evidence>
<dbReference type="GO" id="GO:0016787">
    <property type="term" value="F:hydrolase activity"/>
    <property type="evidence" value="ECO:0007669"/>
    <property type="project" value="UniProtKB-KW"/>
</dbReference>
<keyword evidence="4" id="KW-0255">Endonuclease</keyword>
<evidence type="ECO:0000256" key="7">
    <source>
        <dbReference type="ARBA" id="ARBA00023016"/>
    </source>
</evidence>
<dbReference type="EMBL" id="AFHQ01000004">
    <property type="protein sequence ID" value="EGK62497.1"/>
    <property type="molecule type" value="Genomic_DNA"/>
</dbReference>
<dbReference type="InterPro" id="IPR012933">
    <property type="entry name" value="HicA_mRNA_interferase"/>
</dbReference>
<keyword evidence="2" id="KW-1277">Toxin-antitoxin system</keyword>
<keyword evidence="6" id="KW-0694">RNA-binding</keyword>
<reference evidence="8 9" key="1">
    <citation type="submission" date="2011-04" db="EMBL/GenBank/DDBJ databases">
        <authorList>
            <person name="Muzny D."/>
            <person name="Qin X."/>
            <person name="Deng J."/>
            <person name="Jiang H."/>
            <person name="Liu Y."/>
            <person name="Qu J."/>
            <person name="Song X.-Z."/>
            <person name="Zhang L."/>
            <person name="Thornton R."/>
            <person name="Coyle M."/>
            <person name="Francisco L."/>
            <person name="Jackson L."/>
            <person name="Javaid M."/>
            <person name="Korchina V."/>
            <person name="Kovar C."/>
            <person name="Mata R."/>
            <person name="Mathew T."/>
            <person name="Ngo R."/>
            <person name="Nguyen L."/>
            <person name="Nguyen N."/>
            <person name="Okwuonu G."/>
            <person name="Ongeri F."/>
            <person name="Pham C."/>
            <person name="Simmons D."/>
            <person name="Wilczek-Boney K."/>
            <person name="Hale W."/>
            <person name="Jakkamsetti A."/>
            <person name="Pham P."/>
            <person name="Ruth R."/>
            <person name="San Lucas F."/>
            <person name="Warren J."/>
            <person name="Zhang J."/>
            <person name="Zhao Z."/>
            <person name="Zhou C."/>
            <person name="Zhu D."/>
            <person name="Lee S."/>
            <person name="Bess C."/>
            <person name="Blankenburg K."/>
            <person name="Forbes L."/>
            <person name="Fu Q."/>
            <person name="Gubbala S."/>
            <person name="Hirani K."/>
            <person name="Jayaseelan J.C."/>
            <person name="Lara F."/>
            <person name="Munidasa M."/>
            <person name="Palculict T."/>
            <person name="Patil S."/>
            <person name="Pu L.-L."/>
            <person name="Saada N."/>
            <person name="Tang L."/>
            <person name="Weissenberger G."/>
            <person name="Zhu Y."/>
            <person name="Hemphill L."/>
            <person name="Shang Y."/>
            <person name="Youmans B."/>
            <person name="Ayvaz T."/>
            <person name="Ross M."/>
            <person name="Santibanez J."/>
            <person name="Aqrawi P."/>
            <person name="Gross S."/>
            <person name="Joshi V."/>
            <person name="Fowler G."/>
            <person name="Nazareth L."/>
            <person name="Reid J."/>
            <person name="Worley K."/>
            <person name="Petrosino J."/>
            <person name="Highlander S."/>
            <person name="Gibbs R."/>
        </authorList>
    </citation>
    <scope>NUCLEOTIDE SEQUENCE [LARGE SCALE GENOMIC DNA]</scope>
    <source>
        <strain evidence="8 9">DSM 2778</strain>
    </source>
</reference>
<dbReference type="Pfam" id="PF07927">
    <property type="entry name" value="HicA_toxin"/>
    <property type="match status" value="1"/>
</dbReference>
<dbReference type="AlphaFoldDB" id="F5RIR5"/>
<proteinExistence type="inferred from homology"/>
<dbReference type="STRING" id="888060.HMPREF9081_0244"/>
<evidence type="ECO:0000256" key="5">
    <source>
        <dbReference type="ARBA" id="ARBA00022801"/>
    </source>
</evidence>
<dbReference type="Proteomes" id="UP000004067">
    <property type="component" value="Unassembled WGS sequence"/>
</dbReference>
<accession>F5RIR5</accession>
<dbReference type="HOGENOM" id="CLU_164851_4_2_9"/>
<protein>
    <submittedName>
        <fullName evidence="8">HicA family toxin-antitoxin system</fullName>
    </submittedName>
</protein>
<organism evidence="8 9">
    <name type="scientific">Centipeda periodontii DSM 2778</name>
    <dbReference type="NCBI Taxonomy" id="888060"/>
    <lineage>
        <taxon>Bacteria</taxon>
        <taxon>Bacillati</taxon>
        <taxon>Bacillota</taxon>
        <taxon>Negativicutes</taxon>
        <taxon>Selenomonadales</taxon>
        <taxon>Selenomonadaceae</taxon>
        <taxon>Centipeda</taxon>
    </lineage>
</organism>
<dbReference type="SUPFAM" id="SSF54786">
    <property type="entry name" value="YcfA/nrd intein domain"/>
    <property type="match status" value="1"/>
</dbReference>
<dbReference type="PANTHER" id="PTHR34873:SF3">
    <property type="entry name" value="ADDICTION MODULE TOXIN, HICA FAMILY"/>
    <property type="match status" value="1"/>
</dbReference>
<comment type="caution">
    <text evidence="8">The sequence shown here is derived from an EMBL/GenBank/DDBJ whole genome shotgun (WGS) entry which is preliminary data.</text>
</comment>
<dbReference type="InterPro" id="IPR038570">
    <property type="entry name" value="HicA_sf"/>
</dbReference>
<evidence type="ECO:0000256" key="6">
    <source>
        <dbReference type="ARBA" id="ARBA00022884"/>
    </source>
</evidence>
<dbReference type="Gene3D" id="3.30.920.30">
    <property type="entry name" value="Hypothetical protein"/>
    <property type="match status" value="1"/>
</dbReference>
<evidence type="ECO:0000256" key="4">
    <source>
        <dbReference type="ARBA" id="ARBA00022759"/>
    </source>
</evidence>
<name>F5RIR5_9FIRM</name>
<sequence length="62" mass="7043">MTPREAEKIILADGWQLQEIQGSHHQYTHPTKPGKVTIPFHTKPKDLSKRTLNSILKQAGLK</sequence>
<evidence type="ECO:0000256" key="1">
    <source>
        <dbReference type="ARBA" id="ARBA00006620"/>
    </source>
</evidence>
<comment type="similarity">
    <text evidence="1">Belongs to the HicA mRNA interferase family.</text>
</comment>
<dbReference type="RefSeq" id="WP_006305054.1">
    <property type="nucleotide sequence ID" value="NZ_GL892076.1"/>
</dbReference>
<evidence type="ECO:0000256" key="2">
    <source>
        <dbReference type="ARBA" id="ARBA00022649"/>
    </source>
</evidence>
<gene>
    <name evidence="8" type="ORF">HMPREF9081_0244</name>
</gene>
<evidence type="ECO:0000313" key="9">
    <source>
        <dbReference type="Proteomes" id="UP000004067"/>
    </source>
</evidence>
<dbReference type="OrthoDB" id="9811409at2"/>
<dbReference type="eggNOG" id="COG1724">
    <property type="taxonomic scope" value="Bacteria"/>
</dbReference>
<evidence type="ECO:0000256" key="3">
    <source>
        <dbReference type="ARBA" id="ARBA00022722"/>
    </source>
</evidence>
<keyword evidence="9" id="KW-1185">Reference proteome</keyword>
<dbReference type="PANTHER" id="PTHR34873">
    <property type="entry name" value="SSR1766 PROTEIN"/>
    <property type="match status" value="1"/>
</dbReference>
<dbReference type="GO" id="GO:0003729">
    <property type="term" value="F:mRNA binding"/>
    <property type="evidence" value="ECO:0007669"/>
    <property type="project" value="InterPro"/>
</dbReference>
<keyword evidence="5" id="KW-0378">Hydrolase</keyword>
<dbReference type="GO" id="GO:0004519">
    <property type="term" value="F:endonuclease activity"/>
    <property type="evidence" value="ECO:0007669"/>
    <property type="project" value="UniProtKB-KW"/>
</dbReference>
<keyword evidence="7" id="KW-0346">Stress response</keyword>